<comment type="caution">
    <text evidence="2">The sequence shown here is derived from an EMBL/GenBank/DDBJ whole genome shotgun (WGS) entry which is preliminary data.</text>
</comment>
<evidence type="ECO:0000313" key="2">
    <source>
        <dbReference type="EMBL" id="MFM9607374.1"/>
    </source>
</evidence>
<gene>
    <name evidence="2" type="ORF">ACKI18_01470</name>
</gene>
<feature type="chain" id="PRO_5047189311" description="Secreted protein" evidence="1">
    <location>
        <begin position="32"/>
        <end position="118"/>
    </location>
</feature>
<feature type="signal peptide" evidence="1">
    <location>
        <begin position="1"/>
        <end position="31"/>
    </location>
</feature>
<evidence type="ECO:0000256" key="1">
    <source>
        <dbReference type="SAM" id="SignalP"/>
    </source>
</evidence>
<organism evidence="2 3">
    <name type="scientific">Streptomyces niveiscabiei</name>
    <dbReference type="NCBI Taxonomy" id="164115"/>
    <lineage>
        <taxon>Bacteria</taxon>
        <taxon>Bacillati</taxon>
        <taxon>Actinomycetota</taxon>
        <taxon>Actinomycetes</taxon>
        <taxon>Kitasatosporales</taxon>
        <taxon>Streptomycetaceae</taxon>
        <taxon>Streptomyces</taxon>
    </lineage>
</organism>
<evidence type="ECO:0000313" key="3">
    <source>
        <dbReference type="Proteomes" id="UP001631957"/>
    </source>
</evidence>
<sequence>MKKNMGKRLFVPMALTSAVAAVALTAAPASAASVSINVAANRMPQGAACVYVTDITTGATVNAGGVRFTQGRSVTVRMGINSGDNLSFEWHGRDCAGSALRIDFLRAPSPLPTVWNIN</sequence>
<name>A0ABW9HH51_9ACTN</name>
<keyword evidence="1" id="KW-0732">Signal</keyword>
<proteinExistence type="predicted"/>
<dbReference type="EMBL" id="JBJVNI010000001">
    <property type="protein sequence ID" value="MFM9607374.1"/>
    <property type="molecule type" value="Genomic_DNA"/>
</dbReference>
<evidence type="ECO:0008006" key="4">
    <source>
        <dbReference type="Google" id="ProtNLM"/>
    </source>
</evidence>
<protein>
    <recommendedName>
        <fullName evidence="4">Secreted protein</fullName>
    </recommendedName>
</protein>
<reference evidence="2 3" key="1">
    <citation type="submission" date="2024-12" db="EMBL/GenBank/DDBJ databases">
        <title>Forecasting of Potato common scab and diversities of Pathogenic streptomyces spp. in china.</title>
        <authorList>
            <person name="Handique U."/>
            <person name="Wu J."/>
        </authorList>
    </citation>
    <scope>NUCLEOTIDE SEQUENCE [LARGE SCALE GENOMIC DNA]</scope>
    <source>
        <strain evidence="2 3">ZRIMU1530</strain>
    </source>
</reference>
<accession>A0ABW9HH51</accession>
<keyword evidence="3" id="KW-1185">Reference proteome</keyword>
<dbReference type="Proteomes" id="UP001631957">
    <property type="component" value="Unassembled WGS sequence"/>
</dbReference>
<dbReference type="RefSeq" id="WP_133258222.1">
    <property type="nucleotide sequence ID" value="NZ_JBJVNI010000001.1"/>
</dbReference>